<dbReference type="Pfam" id="PF03372">
    <property type="entry name" value="Exo_endo_phos"/>
    <property type="match status" value="1"/>
</dbReference>
<feature type="binding site" evidence="6">
    <location>
        <position position="241"/>
    </location>
    <ligand>
        <name>Mg(2+)</name>
        <dbReference type="ChEBI" id="CHEBI:18420"/>
        <label>1</label>
    </ligand>
</feature>
<dbReference type="PANTHER" id="PTHR22748:SF6">
    <property type="entry name" value="DNA-(APURINIC OR APYRIMIDINIC SITE) ENDONUCLEASE"/>
    <property type="match status" value="1"/>
</dbReference>
<dbReference type="GO" id="GO:0003906">
    <property type="term" value="F:DNA-(apurinic or apyrimidinic site) endonuclease activity"/>
    <property type="evidence" value="ECO:0007669"/>
    <property type="project" value="TreeGrafter"/>
</dbReference>
<dbReference type="InterPro" id="IPR020847">
    <property type="entry name" value="AP_endonuclease_F1_BS"/>
</dbReference>
<dbReference type="NCBIfam" id="TIGR00195">
    <property type="entry name" value="exoDNase_III"/>
    <property type="match status" value="1"/>
</dbReference>
<feature type="domain" description="Endonuclease/exonuclease/phosphatase" evidence="8">
    <location>
        <begin position="4"/>
        <end position="242"/>
    </location>
</feature>
<dbReference type="EMBL" id="MHKQ01000013">
    <property type="protein sequence ID" value="OGY94067.1"/>
    <property type="molecule type" value="Genomic_DNA"/>
</dbReference>
<evidence type="ECO:0000313" key="10">
    <source>
        <dbReference type="Proteomes" id="UP000177626"/>
    </source>
</evidence>
<organism evidence="9 10">
    <name type="scientific">Candidatus Komeilibacteria bacterium RIFOXYC1_FULL_37_11</name>
    <dbReference type="NCBI Taxonomy" id="1798555"/>
    <lineage>
        <taxon>Bacteria</taxon>
        <taxon>Candidatus Komeiliibacteriota</taxon>
    </lineage>
</organism>
<keyword evidence="4 6" id="KW-0460">Magnesium</keyword>
<dbReference type="GO" id="GO:0008311">
    <property type="term" value="F:double-stranded DNA 3'-5' DNA exonuclease activity"/>
    <property type="evidence" value="ECO:0007669"/>
    <property type="project" value="TreeGrafter"/>
</dbReference>
<evidence type="ECO:0000256" key="7">
    <source>
        <dbReference type="PIRSR" id="PIRSR604808-3"/>
    </source>
</evidence>
<dbReference type="PANTHER" id="PTHR22748">
    <property type="entry name" value="AP ENDONUCLEASE"/>
    <property type="match status" value="1"/>
</dbReference>
<dbReference type="PROSITE" id="PS00726">
    <property type="entry name" value="AP_NUCLEASE_F1_1"/>
    <property type="match status" value="1"/>
</dbReference>
<evidence type="ECO:0000256" key="5">
    <source>
        <dbReference type="PIRSR" id="PIRSR604808-1"/>
    </source>
</evidence>
<dbReference type="CDD" id="cd09087">
    <property type="entry name" value="Ape1-like_AP-endo"/>
    <property type="match status" value="1"/>
</dbReference>
<dbReference type="GO" id="GO:0008081">
    <property type="term" value="F:phosphoric diester hydrolase activity"/>
    <property type="evidence" value="ECO:0007669"/>
    <property type="project" value="TreeGrafter"/>
</dbReference>
<feature type="site" description="Interaction with DNA substrate" evidence="7">
    <location>
        <position position="242"/>
    </location>
</feature>
<feature type="binding site" evidence="6">
    <location>
        <position position="145"/>
    </location>
    <ligand>
        <name>Mg(2+)</name>
        <dbReference type="ChEBI" id="CHEBI:18420"/>
        <label>1</label>
    </ligand>
</feature>
<evidence type="ECO:0000256" key="3">
    <source>
        <dbReference type="ARBA" id="ARBA00022801"/>
    </source>
</evidence>
<feature type="active site" evidence="5">
    <location>
        <position position="106"/>
    </location>
</feature>
<dbReference type="NCBIfam" id="TIGR00633">
    <property type="entry name" value="xth"/>
    <property type="match status" value="1"/>
</dbReference>
<dbReference type="AlphaFoldDB" id="A0A1G2C0W2"/>
<dbReference type="GO" id="GO:0046872">
    <property type="term" value="F:metal ion binding"/>
    <property type="evidence" value="ECO:0007669"/>
    <property type="project" value="UniProtKB-KW"/>
</dbReference>
<dbReference type="Proteomes" id="UP000177626">
    <property type="component" value="Unassembled WGS sequence"/>
</dbReference>
<comment type="caution">
    <text evidence="9">The sequence shown here is derived from an EMBL/GenBank/DDBJ whole genome shotgun (WGS) entry which is preliminary data.</text>
</comment>
<evidence type="ECO:0000256" key="4">
    <source>
        <dbReference type="ARBA" id="ARBA00022842"/>
    </source>
</evidence>
<feature type="site" description="Transition state stabilizer" evidence="7">
    <location>
        <position position="147"/>
    </location>
</feature>
<comment type="similarity">
    <text evidence="1">Belongs to the DNA repair enzymes AP/ExoA family.</text>
</comment>
<comment type="cofactor">
    <cofactor evidence="6">
        <name>Mg(2+)</name>
        <dbReference type="ChEBI" id="CHEBI:18420"/>
    </cofactor>
    <cofactor evidence="6">
        <name>Mn(2+)</name>
        <dbReference type="ChEBI" id="CHEBI:29035"/>
    </cofactor>
    <text evidence="6">Probably binds two magnesium or manganese ions per subunit.</text>
</comment>
<gene>
    <name evidence="9" type="ORF">A2406_00370</name>
</gene>
<protein>
    <submittedName>
        <fullName evidence="9">Exodeoxyribonuclease III</fullName>
    </submittedName>
</protein>
<evidence type="ECO:0000259" key="8">
    <source>
        <dbReference type="Pfam" id="PF03372"/>
    </source>
</evidence>
<reference evidence="9 10" key="1">
    <citation type="journal article" date="2016" name="Nat. Commun.">
        <title>Thousands of microbial genomes shed light on interconnected biogeochemical processes in an aquifer system.</title>
        <authorList>
            <person name="Anantharaman K."/>
            <person name="Brown C.T."/>
            <person name="Hug L.A."/>
            <person name="Sharon I."/>
            <person name="Castelle C.J."/>
            <person name="Probst A.J."/>
            <person name="Thomas B.C."/>
            <person name="Singh A."/>
            <person name="Wilkins M.J."/>
            <person name="Karaoz U."/>
            <person name="Brodie E.L."/>
            <person name="Williams K.H."/>
            <person name="Hubbard S.S."/>
            <person name="Banfield J.F."/>
        </authorList>
    </citation>
    <scope>NUCLEOTIDE SEQUENCE [LARGE SCALE GENOMIC DNA]</scope>
</reference>
<dbReference type="GO" id="GO:0006284">
    <property type="term" value="P:base-excision repair"/>
    <property type="evidence" value="ECO:0007669"/>
    <property type="project" value="TreeGrafter"/>
</dbReference>
<feature type="binding site" evidence="6">
    <location>
        <position position="147"/>
    </location>
    <ligand>
        <name>Mg(2+)</name>
        <dbReference type="ChEBI" id="CHEBI:18420"/>
        <label>1</label>
    </ligand>
</feature>
<dbReference type="PROSITE" id="PS51435">
    <property type="entry name" value="AP_NUCLEASE_F1_4"/>
    <property type="match status" value="1"/>
</dbReference>
<dbReference type="SUPFAM" id="SSF56219">
    <property type="entry name" value="DNase I-like"/>
    <property type="match status" value="1"/>
</dbReference>
<proteinExistence type="inferred from homology"/>
<dbReference type="InterPro" id="IPR005135">
    <property type="entry name" value="Endo/exonuclease/phosphatase"/>
</dbReference>
<evidence type="ECO:0000256" key="2">
    <source>
        <dbReference type="ARBA" id="ARBA00022723"/>
    </source>
</evidence>
<feature type="active site" description="Proton donor/acceptor" evidence="5">
    <location>
        <position position="145"/>
    </location>
</feature>
<feature type="binding site" evidence="6">
    <location>
        <position position="242"/>
    </location>
    <ligand>
        <name>Mg(2+)</name>
        <dbReference type="ChEBI" id="CHEBI:18420"/>
        <label>1</label>
    </ligand>
</feature>
<dbReference type="Gene3D" id="3.60.10.10">
    <property type="entry name" value="Endonuclease/exonuclease/phosphatase"/>
    <property type="match status" value="1"/>
</dbReference>
<name>A0A1G2C0W2_9BACT</name>
<keyword evidence="3" id="KW-0378">Hydrolase</keyword>
<evidence type="ECO:0000256" key="1">
    <source>
        <dbReference type="ARBA" id="ARBA00007092"/>
    </source>
</evidence>
<keyword evidence="6" id="KW-0464">Manganese</keyword>
<dbReference type="GO" id="GO:0003677">
    <property type="term" value="F:DNA binding"/>
    <property type="evidence" value="ECO:0007669"/>
    <property type="project" value="InterPro"/>
</dbReference>
<keyword evidence="2 6" id="KW-0479">Metal-binding</keyword>
<evidence type="ECO:0000256" key="6">
    <source>
        <dbReference type="PIRSR" id="PIRSR604808-2"/>
    </source>
</evidence>
<dbReference type="InterPro" id="IPR004808">
    <property type="entry name" value="AP_endonuc_1"/>
</dbReference>
<feature type="binding site" evidence="6">
    <location>
        <position position="35"/>
    </location>
    <ligand>
        <name>Mg(2+)</name>
        <dbReference type="ChEBI" id="CHEBI:18420"/>
        <label>1</label>
    </ligand>
</feature>
<feature type="active site" description="Proton acceptor" evidence="5">
    <location>
        <position position="242"/>
    </location>
</feature>
<evidence type="ECO:0000313" key="9">
    <source>
        <dbReference type="EMBL" id="OGY94067.1"/>
    </source>
</evidence>
<dbReference type="InterPro" id="IPR036691">
    <property type="entry name" value="Endo/exonu/phosph_ase_sf"/>
</dbReference>
<sequence length="250" mass="29042">MLILSWNINGIRAAIRKGFIDFLKKTKPDVICLQEVKISDAKRVQEQFDFIDYQEFFNCAKRSGYSGTAILVRNGLVVKYLPTLDWDDEGRIQVLDIGHYYVVNIYFPNANHELSRLNFKIDFSDKLLAYLKKLEKDKPLIITGDYNVAHQEMDLARPKENVGSPGFTAEERAWMDKFLKAGFKDTFRELYPSKIQYSWWSYRAMARVNNVGWRIDYFCVSASIIKKISQAFILDRVMGSDHAPVGIEIR</sequence>
<feature type="binding site" evidence="6">
    <location>
        <position position="7"/>
    </location>
    <ligand>
        <name>Mg(2+)</name>
        <dbReference type="ChEBI" id="CHEBI:18420"/>
        <label>1</label>
    </ligand>
</feature>
<feature type="site" description="Important for catalytic activity" evidence="7">
    <location>
        <position position="216"/>
    </location>
</feature>
<accession>A0A1G2C0W2</accession>